<reference evidence="2 3" key="1">
    <citation type="submission" date="2019-08" db="EMBL/GenBank/DDBJ databases">
        <title>In-depth cultivation of the pig gut microbiome towards novel bacterial diversity and tailored functional studies.</title>
        <authorList>
            <person name="Wylensek D."/>
            <person name="Hitch T.C.A."/>
            <person name="Clavel T."/>
        </authorList>
    </citation>
    <scope>NUCLEOTIDE SEQUENCE [LARGE SCALE GENOMIC DNA]</scope>
    <source>
        <strain evidence="2 3">WCA-SAB-591-4A-A</strain>
    </source>
</reference>
<sequence length="242" mass="26921">MMKKFMSVVVAILMVFGIIAGTTKVFAANDNVPSSYEQGSSLITGVIDLSRSVKSEGSEVTKDGKLYYEGIVSGSVEASDLFEGAYDKYIADIKGKSTGGKQWDHLVMFDKGQKFPTARFTVYLPNNFEVNSDEITFSENTVMVSKIEKSYNPANNSVTFTFNLGNWNDYKGFFELYEKEKGETGHSITINIPYSVEIKDSSVSNLGTISSDGKCELYKKVLFWEQKIVDITATKLNLDVIR</sequence>
<accession>A0A6N7X1F5</accession>
<feature type="chain" id="PRO_5027090501" evidence="1">
    <location>
        <begin position="28"/>
        <end position="242"/>
    </location>
</feature>
<evidence type="ECO:0000313" key="3">
    <source>
        <dbReference type="Proteomes" id="UP000440713"/>
    </source>
</evidence>
<dbReference type="Proteomes" id="UP000440713">
    <property type="component" value="Unassembled WGS sequence"/>
</dbReference>
<comment type="caution">
    <text evidence="2">The sequence shown here is derived from an EMBL/GenBank/DDBJ whole genome shotgun (WGS) entry which is preliminary data.</text>
</comment>
<proteinExistence type="predicted"/>
<gene>
    <name evidence="2" type="ORF">FYJ71_07585</name>
</gene>
<dbReference type="AlphaFoldDB" id="A0A6N7X1F5"/>
<evidence type="ECO:0000256" key="1">
    <source>
        <dbReference type="SAM" id="SignalP"/>
    </source>
</evidence>
<protein>
    <submittedName>
        <fullName evidence="2">Uncharacterized protein</fullName>
    </submittedName>
</protein>
<evidence type="ECO:0000313" key="2">
    <source>
        <dbReference type="EMBL" id="MST62828.1"/>
    </source>
</evidence>
<feature type="signal peptide" evidence="1">
    <location>
        <begin position="1"/>
        <end position="27"/>
    </location>
</feature>
<name>A0A6N7X1F5_9FIRM</name>
<dbReference type="EMBL" id="VUNE01000004">
    <property type="protein sequence ID" value="MST62828.1"/>
    <property type="molecule type" value="Genomic_DNA"/>
</dbReference>
<organism evidence="2 3">
    <name type="scientific">Peptostreptococcus porci</name>
    <dbReference type="NCBI Taxonomy" id="2652282"/>
    <lineage>
        <taxon>Bacteria</taxon>
        <taxon>Bacillati</taxon>
        <taxon>Bacillota</taxon>
        <taxon>Clostridia</taxon>
        <taxon>Peptostreptococcales</taxon>
        <taxon>Peptostreptococcaceae</taxon>
        <taxon>Peptostreptococcus</taxon>
    </lineage>
</organism>
<keyword evidence="1" id="KW-0732">Signal</keyword>
<keyword evidence="3" id="KW-1185">Reference proteome</keyword>